<dbReference type="InterPro" id="IPR005149">
    <property type="entry name" value="Tscrpt_reg_PadR_N"/>
</dbReference>
<sequence>MGRPYLGEFEELVLLAVAVLDGGAYGVTIAAELKQRTDRSISLSGIHIALYRLEEKGFVSSMLGGATAARGGRRKRLFAITAAGKQTLHEMRQIRNELWNAIPTPSCS</sequence>
<protein>
    <submittedName>
        <fullName evidence="2">PadR family transcriptional regulator</fullName>
    </submittedName>
</protein>
<dbReference type="SUPFAM" id="SSF46785">
    <property type="entry name" value="Winged helix' DNA-binding domain"/>
    <property type="match status" value="1"/>
</dbReference>
<evidence type="ECO:0000313" key="2">
    <source>
        <dbReference type="EMBL" id="RAK02858.1"/>
    </source>
</evidence>
<dbReference type="Gene3D" id="1.10.10.10">
    <property type="entry name" value="Winged helix-like DNA-binding domain superfamily/Winged helix DNA-binding domain"/>
    <property type="match status" value="1"/>
</dbReference>
<reference evidence="2 3" key="1">
    <citation type="submission" date="2018-06" db="EMBL/GenBank/DDBJ databases">
        <title>Genomic Encyclopedia of Archaeal and Bacterial Type Strains, Phase II (KMG-II): from individual species to whole genera.</title>
        <authorList>
            <person name="Goeker M."/>
        </authorList>
    </citation>
    <scope>NUCLEOTIDE SEQUENCE [LARGE SCALE GENOMIC DNA]</scope>
    <source>
        <strain evidence="2 3">DSM 21851</strain>
    </source>
</reference>
<dbReference type="InterPro" id="IPR036388">
    <property type="entry name" value="WH-like_DNA-bd_sf"/>
</dbReference>
<dbReference type="InterPro" id="IPR036390">
    <property type="entry name" value="WH_DNA-bd_sf"/>
</dbReference>
<evidence type="ECO:0000259" key="1">
    <source>
        <dbReference type="Pfam" id="PF03551"/>
    </source>
</evidence>
<gene>
    <name evidence="2" type="ORF">LX87_00979</name>
</gene>
<dbReference type="Proteomes" id="UP000248790">
    <property type="component" value="Unassembled WGS sequence"/>
</dbReference>
<dbReference type="Pfam" id="PF03551">
    <property type="entry name" value="PadR"/>
    <property type="match status" value="1"/>
</dbReference>
<keyword evidence="3" id="KW-1185">Reference proteome</keyword>
<evidence type="ECO:0000313" key="3">
    <source>
        <dbReference type="Proteomes" id="UP000248790"/>
    </source>
</evidence>
<dbReference type="EMBL" id="QLMC01000001">
    <property type="protein sequence ID" value="RAK02858.1"/>
    <property type="molecule type" value="Genomic_DNA"/>
</dbReference>
<dbReference type="RefSeq" id="WP_111627019.1">
    <property type="nucleotide sequence ID" value="NZ_QLMC01000001.1"/>
</dbReference>
<dbReference type="AlphaFoldDB" id="A0A327X9D0"/>
<feature type="domain" description="Transcription regulator PadR N-terminal" evidence="1">
    <location>
        <begin position="21"/>
        <end position="90"/>
    </location>
</feature>
<organism evidence="2 3">
    <name type="scientific">Larkinella arboricola</name>
    <dbReference type="NCBI Taxonomy" id="643671"/>
    <lineage>
        <taxon>Bacteria</taxon>
        <taxon>Pseudomonadati</taxon>
        <taxon>Bacteroidota</taxon>
        <taxon>Cytophagia</taxon>
        <taxon>Cytophagales</taxon>
        <taxon>Spirosomataceae</taxon>
        <taxon>Larkinella</taxon>
    </lineage>
</organism>
<comment type="caution">
    <text evidence="2">The sequence shown here is derived from an EMBL/GenBank/DDBJ whole genome shotgun (WGS) entry which is preliminary data.</text>
</comment>
<dbReference type="OrthoDB" id="982587at2"/>
<proteinExistence type="predicted"/>
<accession>A0A327X9D0</accession>
<name>A0A327X9D0_LARAB</name>